<proteinExistence type="predicted"/>
<reference evidence="2" key="1">
    <citation type="journal article" date="2019" name="Int. J. Syst. Evol. Microbiol.">
        <title>The Global Catalogue of Microorganisms (GCM) 10K type strain sequencing project: providing services to taxonomists for standard genome sequencing and annotation.</title>
        <authorList>
            <consortium name="The Broad Institute Genomics Platform"/>
            <consortium name="The Broad Institute Genome Sequencing Center for Infectious Disease"/>
            <person name="Wu L."/>
            <person name="Ma J."/>
        </authorList>
    </citation>
    <scope>NUCLEOTIDE SEQUENCE [LARGE SCALE GENOMIC DNA]</scope>
    <source>
        <strain evidence="2">NBRC 102030</strain>
    </source>
</reference>
<gene>
    <name evidence="1" type="ORF">GCM10025855_19880</name>
</gene>
<accession>A0ABQ6J300</accession>
<dbReference type="RefSeq" id="WP_220773985.1">
    <property type="nucleotide sequence ID" value="NZ_BPFC01000077.1"/>
</dbReference>
<dbReference type="InterPro" id="IPR054222">
    <property type="entry name" value="DUF6942"/>
</dbReference>
<dbReference type="Pfam" id="PF22098">
    <property type="entry name" value="DUF6942"/>
    <property type="match status" value="1"/>
</dbReference>
<organism evidence="1 2">
    <name type="scientific">Shewanella glacialipiscicola</name>
    <dbReference type="NCBI Taxonomy" id="614069"/>
    <lineage>
        <taxon>Bacteria</taxon>
        <taxon>Pseudomonadati</taxon>
        <taxon>Pseudomonadota</taxon>
        <taxon>Gammaproteobacteria</taxon>
        <taxon>Alteromonadales</taxon>
        <taxon>Shewanellaceae</taxon>
        <taxon>Shewanella</taxon>
    </lineage>
</organism>
<name>A0ABQ6J300_9GAMM</name>
<keyword evidence="2" id="KW-1185">Reference proteome</keyword>
<sequence>MIIGHPQSQFAYYLPTPPLIPDAWHYSQVEAIAALIALNGNHWRKIFTIMAKISLTEGDWRHYRDQTLLKHNEMICIGGTELIASAKIHIVAGQMAAHRLGLSLATTDYTNAVQLLSIQNKSITFIKLPTHPAQYCLFTPYLDYRQYPNQLIELTRQQIMTL</sequence>
<evidence type="ECO:0000313" key="2">
    <source>
        <dbReference type="Proteomes" id="UP001157046"/>
    </source>
</evidence>
<dbReference type="Proteomes" id="UP001157046">
    <property type="component" value="Unassembled WGS sequence"/>
</dbReference>
<dbReference type="EMBL" id="BSUY01000001">
    <property type="protein sequence ID" value="GMA82455.1"/>
    <property type="molecule type" value="Genomic_DNA"/>
</dbReference>
<comment type="caution">
    <text evidence="1">The sequence shown here is derived from an EMBL/GenBank/DDBJ whole genome shotgun (WGS) entry which is preliminary data.</text>
</comment>
<evidence type="ECO:0000313" key="1">
    <source>
        <dbReference type="EMBL" id="GMA82455.1"/>
    </source>
</evidence>
<protein>
    <submittedName>
        <fullName evidence="1">Uncharacterized protein</fullName>
    </submittedName>
</protein>